<dbReference type="EMBL" id="CAJGYO010000007">
    <property type="protein sequence ID" value="CAD6245047.1"/>
    <property type="molecule type" value="Genomic_DNA"/>
</dbReference>
<reference evidence="1" key="1">
    <citation type="submission" date="2020-10" db="EMBL/GenBank/DDBJ databases">
        <authorList>
            <person name="Han B."/>
            <person name="Lu T."/>
            <person name="Zhao Q."/>
            <person name="Huang X."/>
            <person name="Zhao Y."/>
        </authorList>
    </citation>
    <scope>NUCLEOTIDE SEQUENCE</scope>
</reference>
<dbReference type="Proteomes" id="UP000604825">
    <property type="component" value="Unassembled WGS sequence"/>
</dbReference>
<proteinExistence type="predicted"/>
<accession>A0A811PPS9</accession>
<evidence type="ECO:0000313" key="1">
    <source>
        <dbReference type="EMBL" id="CAD6245047.1"/>
    </source>
</evidence>
<name>A0A811PPS9_9POAL</name>
<gene>
    <name evidence="1" type="ORF">NCGR_LOCUS29511</name>
</gene>
<sequence length="185" mass="20328">MDVLLPSGHGQAIVGAASTDADADELAGLVSQHAWRAMARLWPDPEDVHVAWGVRSVLARFATDVTPDTEDARLVLARVGLATWQDSFEETTFLEVKLLEHLETSSDDNDNNLVLIISLMAFLLYRHVVLFDHIDDSSSKADTATTAVNRLSTPRFTLNLNLEVLQCLITLELMMDPITVATGQT</sequence>
<protein>
    <submittedName>
        <fullName evidence="1">Uncharacterized protein</fullName>
    </submittedName>
</protein>
<comment type="caution">
    <text evidence="1">The sequence shown here is derived from an EMBL/GenBank/DDBJ whole genome shotgun (WGS) entry which is preliminary data.</text>
</comment>
<keyword evidence="2" id="KW-1185">Reference proteome</keyword>
<evidence type="ECO:0000313" key="2">
    <source>
        <dbReference type="Proteomes" id="UP000604825"/>
    </source>
</evidence>
<dbReference type="AlphaFoldDB" id="A0A811PPS9"/>
<organism evidence="1 2">
    <name type="scientific">Miscanthus lutarioriparius</name>
    <dbReference type="NCBI Taxonomy" id="422564"/>
    <lineage>
        <taxon>Eukaryota</taxon>
        <taxon>Viridiplantae</taxon>
        <taxon>Streptophyta</taxon>
        <taxon>Embryophyta</taxon>
        <taxon>Tracheophyta</taxon>
        <taxon>Spermatophyta</taxon>
        <taxon>Magnoliopsida</taxon>
        <taxon>Liliopsida</taxon>
        <taxon>Poales</taxon>
        <taxon>Poaceae</taxon>
        <taxon>PACMAD clade</taxon>
        <taxon>Panicoideae</taxon>
        <taxon>Andropogonodae</taxon>
        <taxon>Andropogoneae</taxon>
        <taxon>Saccharinae</taxon>
        <taxon>Miscanthus</taxon>
    </lineage>
</organism>